<dbReference type="PRINTS" id="PR00344">
    <property type="entry name" value="BCTRLSENSOR"/>
</dbReference>
<evidence type="ECO:0000259" key="11">
    <source>
        <dbReference type="PROSITE" id="PS50112"/>
    </source>
</evidence>
<dbReference type="SMART" id="SM00091">
    <property type="entry name" value="PAS"/>
    <property type="match status" value="1"/>
</dbReference>
<sequence length="670" mass="72798">MDGGQGLPDDTEMAALPVSGGARDAILSAMPVVAIVLLVTLVGALLYVLDREETERARTQLISDALWVEQTLRFQLATDEDAVSRLALDAGRHDLAATTVLDRARVHVSNNPEVLSIAWFTGAGELVGMVPDLPAGTTMPDAVTRVLGMTRFSVRPIYGDLRTVSDGSFVVDMAAAVGPGKGAIVTTISLTALIMRHVPWWIAEKYAVRLVDASGGLKVEKSRVEPLKGVEHTISFDPPLAGLSLVIAPYKMASEFSSNMLIAAILGLAFLAVLSLLVLQRHVARRRRAEQRLKAETAFRRSMEESLTIGMRARDHEGRILYVNAAFARMVGLAVEDLIGLKPPMPYWCEDRLAETIRRHEALARSVPQPQSFETRFRRADGNEFDVLVYEAPLVDGAGQHRGWMGSIIDITDRKAAAELARLQAESLARTGRLVTLGEMASTLAHELNQPLGAIASYAAGSLNLLDQTPQSRAREDVTAALKKLAVQADRAGQIIRRIQDFVRKREPRFAALAIGPVIEETLAFVRSDLANARVRIETRIDLGLPALTADRILIEQLLINLVRNGAEAMAHEPEEHRILSISAFCEAEMLVISVTDRGPGIEEGLAPRLFEAFVSTKAEGMGMGLNICRSIVELHQGKLSHAPHDGGGTVFTAQLPLQLSLADREALPT</sequence>
<keyword evidence="4 13" id="KW-0808">Transferase</keyword>
<dbReference type="EMBL" id="LT960614">
    <property type="protein sequence ID" value="SON57799.1"/>
    <property type="molecule type" value="Genomic_DNA"/>
</dbReference>
<keyword evidence="9" id="KW-0472">Membrane</keyword>
<dbReference type="SUPFAM" id="SSF55874">
    <property type="entry name" value="ATPase domain of HSP90 chaperone/DNA topoisomerase II/histidine kinase"/>
    <property type="match status" value="1"/>
</dbReference>
<evidence type="ECO:0000256" key="6">
    <source>
        <dbReference type="ARBA" id="ARBA00022777"/>
    </source>
</evidence>
<evidence type="ECO:0000256" key="7">
    <source>
        <dbReference type="ARBA" id="ARBA00022840"/>
    </source>
</evidence>
<evidence type="ECO:0000313" key="14">
    <source>
        <dbReference type="Proteomes" id="UP000223606"/>
    </source>
</evidence>
<feature type="domain" description="Histidine kinase" evidence="10">
    <location>
        <begin position="443"/>
        <end position="660"/>
    </location>
</feature>
<dbReference type="GO" id="GO:0005524">
    <property type="term" value="F:ATP binding"/>
    <property type="evidence" value="ECO:0007669"/>
    <property type="project" value="UniProtKB-KW"/>
</dbReference>
<dbReference type="InterPro" id="IPR013767">
    <property type="entry name" value="PAS_fold"/>
</dbReference>
<evidence type="ECO:0000313" key="13">
    <source>
        <dbReference type="EMBL" id="SON57799.1"/>
    </source>
</evidence>
<dbReference type="NCBIfam" id="TIGR00229">
    <property type="entry name" value="sensory_box"/>
    <property type="match status" value="1"/>
</dbReference>
<dbReference type="CDD" id="cd00082">
    <property type="entry name" value="HisKA"/>
    <property type="match status" value="1"/>
</dbReference>
<accession>A0A2C9DC94</accession>
<dbReference type="Proteomes" id="UP000223606">
    <property type="component" value="Chromosome 1"/>
</dbReference>
<dbReference type="SUPFAM" id="SSF47384">
    <property type="entry name" value="Homodimeric domain of signal transducing histidine kinase"/>
    <property type="match status" value="1"/>
</dbReference>
<evidence type="ECO:0000256" key="1">
    <source>
        <dbReference type="ARBA" id="ARBA00000085"/>
    </source>
</evidence>
<comment type="catalytic activity">
    <reaction evidence="1">
        <text>ATP + protein L-histidine = ADP + protein N-phospho-L-histidine.</text>
        <dbReference type="EC" id="2.7.13.3"/>
    </reaction>
</comment>
<evidence type="ECO:0000259" key="10">
    <source>
        <dbReference type="PROSITE" id="PS50109"/>
    </source>
</evidence>
<dbReference type="Pfam" id="PF00989">
    <property type="entry name" value="PAS"/>
    <property type="match status" value="1"/>
</dbReference>
<dbReference type="Gene3D" id="3.30.450.20">
    <property type="entry name" value="PAS domain"/>
    <property type="match status" value="1"/>
</dbReference>
<dbReference type="PROSITE" id="PS50113">
    <property type="entry name" value="PAC"/>
    <property type="match status" value="1"/>
</dbReference>
<evidence type="ECO:0000256" key="5">
    <source>
        <dbReference type="ARBA" id="ARBA00022741"/>
    </source>
</evidence>
<dbReference type="SMART" id="SM00086">
    <property type="entry name" value="PAC"/>
    <property type="match status" value="1"/>
</dbReference>
<feature type="transmembrane region" description="Helical" evidence="9">
    <location>
        <begin position="260"/>
        <end position="279"/>
    </location>
</feature>
<name>A0A2C9DC94_9HYPH</name>
<dbReference type="PROSITE" id="PS50109">
    <property type="entry name" value="HIS_KIN"/>
    <property type="match status" value="1"/>
</dbReference>
<reference evidence="14" key="1">
    <citation type="submission" date="2017-09" db="EMBL/GenBank/DDBJ databases">
        <title>Genome sequence of Nannocystis excedens DSM 71.</title>
        <authorList>
            <person name="Blom J."/>
        </authorList>
    </citation>
    <scope>NUCLEOTIDE SEQUENCE [LARGE SCALE GENOMIC DNA]</scope>
    <source>
        <strain evidence="14">type strain: E19</strain>
    </source>
</reference>
<keyword evidence="8" id="KW-0902">Two-component regulatory system</keyword>
<dbReference type="InterPro" id="IPR004358">
    <property type="entry name" value="Sig_transdc_His_kin-like_C"/>
</dbReference>
<dbReference type="PANTHER" id="PTHR43065">
    <property type="entry name" value="SENSOR HISTIDINE KINASE"/>
    <property type="match status" value="1"/>
</dbReference>
<dbReference type="EC" id="2.7.13.3" evidence="2"/>
<dbReference type="Gene3D" id="3.30.565.10">
    <property type="entry name" value="Histidine kinase-like ATPase, C-terminal domain"/>
    <property type="match status" value="1"/>
</dbReference>
<dbReference type="KEGG" id="hdi:HDIA_4258"/>
<dbReference type="InterPro" id="IPR000700">
    <property type="entry name" value="PAS-assoc_C"/>
</dbReference>
<dbReference type="PANTHER" id="PTHR43065:SF10">
    <property type="entry name" value="PEROXIDE STRESS-ACTIVATED HISTIDINE KINASE MAK3"/>
    <property type="match status" value="1"/>
</dbReference>
<keyword evidence="9" id="KW-1133">Transmembrane helix</keyword>
<keyword evidence="5" id="KW-0547">Nucleotide-binding</keyword>
<dbReference type="InterPro" id="IPR003661">
    <property type="entry name" value="HisK_dim/P_dom"/>
</dbReference>
<dbReference type="InterPro" id="IPR035965">
    <property type="entry name" value="PAS-like_dom_sf"/>
</dbReference>
<evidence type="ECO:0000256" key="9">
    <source>
        <dbReference type="SAM" id="Phobius"/>
    </source>
</evidence>
<dbReference type="Pfam" id="PF00512">
    <property type="entry name" value="HisKA"/>
    <property type="match status" value="1"/>
</dbReference>
<dbReference type="InterPro" id="IPR003594">
    <property type="entry name" value="HATPase_dom"/>
</dbReference>
<dbReference type="SMART" id="SM00387">
    <property type="entry name" value="HATPase_c"/>
    <property type="match status" value="1"/>
</dbReference>
<keyword evidence="6" id="KW-0418">Kinase</keyword>
<evidence type="ECO:0000256" key="8">
    <source>
        <dbReference type="ARBA" id="ARBA00023012"/>
    </source>
</evidence>
<dbReference type="AlphaFoldDB" id="A0A2C9DC94"/>
<dbReference type="InterPro" id="IPR001610">
    <property type="entry name" value="PAC"/>
</dbReference>
<proteinExistence type="predicted"/>
<feature type="domain" description="PAC" evidence="12">
    <location>
        <begin position="371"/>
        <end position="423"/>
    </location>
</feature>
<keyword evidence="9" id="KW-0812">Transmembrane</keyword>
<dbReference type="SUPFAM" id="SSF55785">
    <property type="entry name" value="PYP-like sensor domain (PAS domain)"/>
    <property type="match status" value="1"/>
</dbReference>
<feature type="transmembrane region" description="Helical" evidence="9">
    <location>
        <begin position="25"/>
        <end position="49"/>
    </location>
</feature>
<keyword evidence="7" id="KW-0067">ATP-binding</keyword>
<dbReference type="RefSeq" id="WP_173796277.1">
    <property type="nucleotide sequence ID" value="NZ_LT960614.1"/>
</dbReference>
<dbReference type="GO" id="GO:0006355">
    <property type="term" value="P:regulation of DNA-templated transcription"/>
    <property type="evidence" value="ECO:0007669"/>
    <property type="project" value="InterPro"/>
</dbReference>
<evidence type="ECO:0000256" key="3">
    <source>
        <dbReference type="ARBA" id="ARBA00022553"/>
    </source>
</evidence>
<keyword evidence="3" id="KW-0597">Phosphoprotein</keyword>
<dbReference type="SMART" id="SM00388">
    <property type="entry name" value="HisKA"/>
    <property type="match status" value="1"/>
</dbReference>
<dbReference type="GO" id="GO:0000155">
    <property type="term" value="F:phosphorelay sensor kinase activity"/>
    <property type="evidence" value="ECO:0007669"/>
    <property type="project" value="InterPro"/>
</dbReference>
<dbReference type="InterPro" id="IPR036097">
    <property type="entry name" value="HisK_dim/P_sf"/>
</dbReference>
<keyword evidence="14" id="KW-1185">Reference proteome</keyword>
<gene>
    <name evidence="13" type="primary">fixL_3</name>
    <name evidence="13" type="ORF">HDIA_4258</name>
</gene>
<evidence type="ECO:0000256" key="4">
    <source>
        <dbReference type="ARBA" id="ARBA00022679"/>
    </source>
</evidence>
<dbReference type="InterPro" id="IPR036890">
    <property type="entry name" value="HATPase_C_sf"/>
</dbReference>
<protein>
    <recommendedName>
        <fullName evidence="2">histidine kinase</fullName>
        <ecNumber evidence="2">2.7.13.3</ecNumber>
    </recommendedName>
</protein>
<dbReference type="InterPro" id="IPR000014">
    <property type="entry name" value="PAS"/>
</dbReference>
<dbReference type="Pfam" id="PF02518">
    <property type="entry name" value="HATPase_c"/>
    <property type="match status" value="1"/>
</dbReference>
<evidence type="ECO:0000256" key="2">
    <source>
        <dbReference type="ARBA" id="ARBA00012438"/>
    </source>
</evidence>
<dbReference type="PROSITE" id="PS50112">
    <property type="entry name" value="PAS"/>
    <property type="match status" value="1"/>
</dbReference>
<dbReference type="InterPro" id="IPR005467">
    <property type="entry name" value="His_kinase_dom"/>
</dbReference>
<feature type="domain" description="PAS" evidence="11">
    <location>
        <begin position="295"/>
        <end position="340"/>
    </location>
</feature>
<dbReference type="Gene3D" id="1.10.287.130">
    <property type="match status" value="1"/>
</dbReference>
<organism evidence="13 14">
    <name type="scientific">Hartmannibacter diazotrophicus</name>
    <dbReference type="NCBI Taxonomy" id="1482074"/>
    <lineage>
        <taxon>Bacteria</taxon>
        <taxon>Pseudomonadati</taxon>
        <taxon>Pseudomonadota</taxon>
        <taxon>Alphaproteobacteria</taxon>
        <taxon>Hyphomicrobiales</taxon>
        <taxon>Pleomorphomonadaceae</taxon>
        <taxon>Hartmannibacter</taxon>
    </lineage>
</organism>
<evidence type="ECO:0000259" key="12">
    <source>
        <dbReference type="PROSITE" id="PS50113"/>
    </source>
</evidence>
<dbReference type="CDD" id="cd00130">
    <property type="entry name" value="PAS"/>
    <property type="match status" value="1"/>
</dbReference>